<evidence type="ECO:0000313" key="2">
    <source>
        <dbReference type="Proteomes" id="UP001066276"/>
    </source>
</evidence>
<name>A0AAV7VL13_PLEWA</name>
<dbReference type="Proteomes" id="UP001066276">
    <property type="component" value="Chromosome 2_1"/>
</dbReference>
<proteinExistence type="predicted"/>
<dbReference type="AlphaFoldDB" id="A0AAV7VL13"/>
<organism evidence="1 2">
    <name type="scientific">Pleurodeles waltl</name>
    <name type="common">Iberian ribbed newt</name>
    <dbReference type="NCBI Taxonomy" id="8319"/>
    <lineage>
        <taxon>Eukaryota</taxon>
        <taxon>Metazoa</taxon>
        <taxon>Chordata</taxon>
        <taxon>Craniata</taxon>
        <taxon>Vertebrata</taxon>
        <taxon>Euteleostomi</taxon>
        <taxon>Amphibia</taxon>
        <taxon>Batrachia</taxon>
        <taxon>Caudata</taxon>
        <taxon>Salamandroidea</taxon>
        <taxon>Salamandridae</taxon>
        <taxon>Pleurodelinae</taxon>
        <taxon>Pleurodeles</taxon>
    </lineage>
</organism>
<keyword evidence="2" id="KW-1185">Reference proteome</keyword>
<evidence type="ECO:0000313" key="1">
    <source>
        <dbReference type="EMBL" id="KAJ1202294.1"/>
    </source>
</evidence>
<sequence>MQASAYSSIAPLAKPVISTSSKTLENPPVEDMLNHILKKLPDLKISQEEAHIRTNEQLAQINASMLHLSSHLFQAEQRVSDLEDAKSKRETGTSQIQVELEEIQLKRDKAENRSRRPNLTFVRIPEDYEATSTVTKVISDLIYRHILPDRATASAGLTIIRVLNSRLALVAESSRTEREFETRHRDSWRTVEVVAATAQRPRFINK</sequence>
<comment type="caution">
    <text evidence="1">The sequence shown here is derived from an EMBL/GenBank/DDBJ whole genome shotgun (WGS) entry which is preliminary data.</text>
</comment>
<gene>
    <name evidence="1" type="ORF">NDU88_006094</name>
</gene>
<accession>A0AAV7VL13</accession>
<reference evidence="1" key="1">
    <citation type="journal article" date="2022" name="bioRxiv">
        <title>Sequencing and chromosome-scale assembly of the giantPleurodeles waltlgenome.</title>
        <authorList>
            <person name="Brown T."/>
            <person name="Elewa A."/>
            <person name="Iarovenko S."/>
            <person name="Subramanian E."/>
            <person name="Araus A.J."/>
            <person name="Petzold A."/>
            <person name="Susuki M."/>
            <person name="Suzuki K.-i.T."/>
            <person name="Hayashi T."/>
            <person name="Toyoda A."/>
            <person name="Oliveira C."/>
            <person name="Osipova E."/>
            <person name="Leigh N.D."/>
            <person name="Simon A."/>
            <person name="Yun M.H."/>
        </authorList>
    </citation>
    <scope>NUCLEOTIDE SEQUENCE</scope>
    <source>
        <strain evidence="1">20211129_DDA</strain>
        <tissue evidence="1">Liver</tissue>
    </source>
</reference>
<protein>
    <submittedName>
        <fullName evidence="1">Uncharacterized protein</fullName>
    </submittedName>
</protein>
<dbReference type="EMBL" id="JANPWB010000003">
    <property type="protein sequence ID" value="KAJ1202294.1"/>
    <property type="molecule type" value="Genomic_DNA"/>
</dbReference>